<dbReference type="Pfam" id="PF00462">
    <property type="entry name" value="Glutaredoxin"/>
    <property type="match status" value="1"/>
</dbReference>
<dbReference type="Gene3D" id="3.40.30.10">
    <property type="entry name" value="Glutaredoxin"/>
    <property type="match status" value="1"/>
</dbReference>
<evidence type="ECO:0000313" key="2">
    <source>
        <dbReference type="EMBL" id="TGX56353.1"/>
    </source>
</evidence>
<feature type="domain" description="Glutaredoxin" evidence="1">
    <location>
        <begin position="6"/>
        <end position="58"/>
    </location>
</feature>
<protein>
    <submittedName>
        <fullName evidence="2">Glutaredoxin</fullName>
    </submittedName>
</protein>
<sequence>MVLPEHTCPFGVRAQALLTEHGYQIDDRLLRSREEVEAIKTEHEVVTTPLVFIGDRRIGGCDDLERFLANG</sequence>
<comment type="caution">
    <text evidence="2">The sequence shown here is derived from an EMBL/GenBank/DDBJ whole genome shotgun (WGS) entry which is preliminary data.</text>
</comment>
<reference evidence="2 3" key="1">
    <citation type="submission" date="2019-04" db="EMBL/GenBank/DDBJ databases">
        <title>Sphingomonas psychrotolerans sp. nov., isolated from soil in the Tianshan Mountains, Xinjiang, China.</title>
        <authorList>
            <person name="Luo Y."/>
            <person name="Sheng H."/>
        </authorList>
    </citation>
    <scope>NUCLEOTIDE SEQUENCE [LARGE SCALE GENOMIC DNA]</scope>
    <source>
        <strain evidence="2 3">ZFGT-11</strain>
    </source>
</reference>
<organism evidence="2 3">
    <name type="scientific">Sphingomonas gei</name>
    <dbReference type="NCBI Taxonomy" id="1395960"/>
    <lineage>
        <taxon>Bacteria</taxon>
        <taxon>Pseudomonadati</taxon>
        <taxon>Pseudomonadota</taxon>
        <taxon>Alphaproteobacteria</taxon>
        <taxon>Sphingomonadales</taxon>
        <taxon>Sphingomonadaceae</taxon>
        <taxon>Sphingomonas</taxon>
    </lineage>
</organism>
<keyword evidence="3" id="KW-1185">Reference proteome</keyword>
<gene>
    <name evidence="2" type="ORF">E5A73_03740</name>
</gene>
<dbReference type="OrthoDB" id="527973at2"/>
<name>A0A4S1XKF0_9SPHN</name>
<evidence type="ECO:0000259" key="1">
    <source>
        <dbReference type="Pfam" id="PF00462"/>
    </source>
</evidence>
<dbReference type="PROSITE" id="PS51354">
    <property type="entry name" value="GLUTAREDOXIN_2"/>
    <property type="match status" value="1"/>
</dbReference>
<dbReference type="InterPro" id="IPR002109">
    <property type="entry name" value="Glutaredoxin"/>
</dbReference>
<evidence type="ECO:0000313" key="3">
    <source>
        <dbReference type="Proteomes" id="UP000306147"/>
    </source>
</evidence>
<dbReference type="Proteomes" id="UP000306147">
    <property type="component" value="Unassembled WGS sequence"/>
</dbReference>
<dbReference type="InterPro" id="IPR036249">
    <property type="entry name" value="Thioredoxin-like_sf"/>
</dbReference>
<dbReference type="EMBL" id="SRXT01000001">
    <property type="protein sequence ID" value="TGX56353.1"/>
    <property type="molecule type" value="Genomic_DNA"/>
</dbReference>
<accession>A0A4S1XKF0</accession>
<dbReference type="AlphaFoldDB" id="A0A4S1XKF0"/>
<proteinExistence type="predicted"/>
<dbReference type="SUPFAM" id="SSF52833">
    <property type="entry name" value="Thioredoxin-like"/>
    <property type="match status" value="1"/>
</dbReference>